<feature type="compositionally biased region" description="Polar residues" evidence="1">
    <location>
        <begin position="174"/>
        <end position="183"/>
    </location>
</feature>
<keyword evidence="2" id="KW-0472">Membrane</keyword>
<dbReference type="Proteomes" id="UP000500843">
    <property type="component" value="Chromosome 1"/>
</dbReference>
<feature type="region of interest" description="Disordered" evidence="1">
    <location>
        <begin position="236"/>
        <end position="259"/>
    </location>
</feature>
<evidence type="ECO:0000313" key="4">
    <source>
        <dbReference type="EMBL" id="QKH87883.1"/>
    </source>
</evidence>
<proteinExistence type="predicted"/>
<feature type="compositionally biased region" description="Basic and acidic residues" evidence="1">
    <location>
        <begin position="162"/>
        <end position="173"/>
    </location>
</feature>
<evidence type="ECO:0000256" key="2">
    <source>
        <dbReference type="SAM" id="Phobius"/>
    </source>
</evidence>
<evidence type="ECO:0000256" key="1">
    <source>
        <dbReference type="SAM" id="MobiDB-lite"/>
    </source>
</evidence>
<feature type="domain" description="Outer membrane protein beta-barrel" evidence="3">
    <location>
        <begin position="251"/>
        <end position="352"/>
    </location>
</feature>
<feature type="compositionally biased region" description="Low complexity" evidence="1">
    <location>
        <begin position="149"/>
        <end position="161"/>
    </location>
</feature>
<feature type="region of interest" description="Disordered" evidence="1">
    <location>
        <begin position="141"/>
        <end position="183"/>
    </location>
</feature>
<sequence length="424" mass="47702">MKEDWLDTLRTRIQNECDVKAPDGLLNDIKQEMNRRGVTPMRSTRQKASVVPLWTYRVASAAAIIGIGIFLSHLLFDHTSLPKQCATIINNKIKNVQPSQIRSITQENYVTNSVKLAVATHQSIQNPLVNNNLSGNTVYNKEEEKETTTDNNNVTETQETTNKTRQDKIENVDKQQTTKPQSWGNSERIYATNAKKNDPSSRFCIGTSYNYGTGTSHNSDKMLLPVANPYGDYDPEFSGRNIQDSPIGTKDRRTRTKHHQPIKLGVSIRYNINNRWSLQTGLNYSRLASDFSYEKRGTEYAVEQKLQYVGIPVNASYSFIKTKRFNVYATAGAEIEKLVKGEVNLSAEAMSQITPTHTTIKEGRPVFSTALSIGGELRISKDVSAYIEPGISHHFNNGSNVESIYKDKPTNFNLNMGVRINLNK</sequence>
<dbReference type="AlphaFoldDB" id="A0A7D4L1N5"/>
<gene>
    <name evidence="4" type="ORF">FIU21_02535</name>
</gene>
<accession>A0A7D4L1N5</accession>
<protein>
    <submittedName>
        <fullName evidence="4">PorT family protein</fullName>
    </submittedName>
</protein>
<reference evidence="4 5" key="1">
    <citation type="submission" date="2020-05" db="EMBL/GenBank/DDBJ databases">
        <title>FDA dAtabase for Regulatory Grade micrObial Sequences (FDA-ARGOS): Supporting development and validation of Infectious Disease Dx tests.</title>
        <authorList>
            <person name="Moreno J."/>
            <person name="Tallon L."/>
            <person name="Sadzewicz L."/>
            <person name="Zhao X."/>
            <person name="Vavikolanu K."/>
            <person name="Mehta A."/>
            <person name="Aluvathingal J."/>
            <person name="Nadendla S."/>
            <person name="Myers T."/>
            <person name="Yan Y."/>
            <person name="Sichtig H."/>
        </authorList>
    </citation>
    <scope>NUCLEOTIDE SEQUENCE [LARGE SCALE GENOMIC DNA]</scope>
    <source>
        <strain evidence="4 5">FDAARGOS_760</strain>
    </source>
</reference>
<dbReference type="EMBL" id="CP054010">
    <property type="protein sequence ID" value="QKH87883.1"/>
    <property type="molecule type" value="Genomic_DNA"/>
</dbReference>
<organism evidence="4 5">
    <name type="scientific">Prevotella melaninogenica</name>
    <dbReference type="NCBI Taxonomy" id="28132"/>
    <lineage>
        <taxon>Bacteria</taxon>
        <taxon>Pseudomonadati</taxon>
        <taxon>Bacteroidota</taxon>
        <taxon>Bacteroidia</taxon>
        <taxon>Bacteroidales</taxon>
        <taxon>Prevotellaceae</taxon>
        <taxon>Prevotella</taxon>
    </lineage>
</organism>
<dbReference type="Gene3D" id="2.40.160.20">
    <property type="match status" value="1"/>
</dbReference>
<feature type="transmembrane region" description="Helical" evidence="2">
    <location>
        <begin position="54"/>
        <end position="76"/>
    </location>
</feature>
<name>A0A7D4L1N5_9BACT</name>
<evidence type="ECO:0000313" key="5">
    <source>
        <dbReference type="Proteomes" id="UP000500843"/>
    </source>
</evidence>
<dbReference type="RefSeq" id="WP_004359395.1">
    <property type="nucleotide sequence ID" value="NZ_CP054010.1"/>
</dbReference>
<dbReference type="InterPro" id="IPR025665">
    <property type="entry name" value="Beta-barrel_OMP_2"/>
</dbReference>
<keyword evidence="2" id="KW-0812">Transmembrane</keyword>
<keyword evidence="2" id="KW-1133">Transmembrane helix</keyword>
<dbReference type="SUPFAM" id="SSF56925">
    <property type="entry name" value="OMPA-like"/>
    <property type="match status" value="1"/>
</dbReference>
<dbReference type="InterPro" id="IPR011250">
    <property type="entry name" value="OMP/PagP_B-barrel"/>
</dbReference>
<dbReference type="Pfam" id="PF13568">
    <property type="entry name" value="OMP_b-brl_2"/>
    <property type="match status" value="1"/>
</dbReference>
<evidence type="ECO:0000259" key="3">
    <source>
        <dbReference type="Pfam" id="PF13568"/>
    </source>
</evidence>